<keyword evidence="6" id="KW-1185">Reference proteome</keyword>
<dbReference type="PROSITE" id="PS00622">
    <property type="entry name" value="HTH_LUXR_1"/>
    <property type="match status" value="1"/>
</dbReference>
<dbReference type="InterPro" id="IPR036388">
    <property type="entry name" value="WH-like_DNA-bd_sf"/>
</dbReference>
<dbReference type="SUPFAM" id="SSF52540">
    <property type="entry name" value="P-loop containing nucleoside triphosphate hydrolases"/>
    <property type="match status" value="1"/>
</dbReference>
<comment type="caution">
    <text evidence="5">The sequence shown here is derived from an EMBL/GenBank/DDBJ whole genome shotgun (WGS) entry which is preliminary data.</text>
</comment>
<proteinExistence type="predicted"/>
<sequence>MSRPMRMQGSPVRDDLIAAIPDLPRRSLIGQLEAPGPRLRLIVGPVGAGKSRLLRTLAARHGVPVRTAPPAVAERLIFLDVPHERDLVAFDADVAGAAERIFVALRPDQRIEGMARLRMQDGEIRLGPTDLAFDADDLGALPDDTARHLLQDFACWPSFLRCAFEPNAAGHLAAYFRETLLTAQSAATVTGLSLWLDAPDRHRDIAACLLPPAFVASPKSFPLLCEALRSALDEETARRCTGEELVEIANTLVENGRALPAMDMLLDHGLSEPAARILERAEGRELIYQSSSQAFQRTVMRFPPQIVASNETVLLCVGKALLKRGELARTRALMGSHLGTDFLDPLRALAVGSRYSFEARTFRLNMMICEDFPPGDTMLSRLAGFMADYPVGDDAKWAAYYNALLEFEIRRRHMREAEGAAARALIHLERIGERPVLEFFIHFHRVVLRLLSGDAIHAQRACRDAAAALERFPHDAPSEHRMLAFALACLAYEAGDRRPFIEFLECEFDNFAAGEIWPSMMQCALHYACEAFAAHYPIMIRPGCLDGFWIHLLATHRFRPFMEIRMARLLQNANRWNDAVEVLQALRLTIGRTWVEAAVEDLAHLSGRDEVAYAMVWLRDAIHGAHQRSYLVHQITTLMACPVVMHRDRAVLQLWLAFLHRRLRDTGSARVSLTAALTSIHRLGCYGVLIEEKPFTGALLNDRRLTGPIESLAEFRACRKIFNAEADTPVARAIRAGLSPREVQLLGLIAEGLSNKRIAHSLDIREPTVKYHLGNLYRKLGCRGRKQAVASAKALDWL</sequence>
<dbReference type="Gene3D" id="1.10.10.10">
    <property type="entry name" value="Winged helix-like DNA-binding domain superfamily/Winged helix DNA-binding domain"/>
    <property type="match status" value="1"/>
</dbReference>
<evidence type="ECO:0000256" key="1">
    <source>
        <dbReference type="ARBA" id="ARBA00023015"/>
    </source>
</evidence>
<dbReference type="PANTHER" id="PTHR44688:SF16">
    <property type="entry name" value="DNA-BINDING TRANSCRIPTIONAL ACTIVATOR DEVR_DOSR"/>
    <property type="match status" value="1"/>
</dbReference>
<evidence type="ECO:0000313" key="6">
    <source>
        <dbReference type="Proteomes" id="UP000320314"/>
    </source>
</evidence>
<evidence type="ECO:0000259" key="4">
    <source>
        <dbReference type="PROSITE" id="PS50043"/>
    </source>
</evidence>
<evidence type="ECO:0000256" key="3">
    <source>
        <dbReference type="ARBA" id="ARBA00023163"/>
    </source>
</evidence>
<dbReference type="Proteomes" id="UP000320314">
    <property type="component" value="Unassembled WGS sequence"/>
</dbReference>
<dbReference type="SUPFAM" id="SSF46894">
    <property type="entry name" value="C-terminal effector domain of the bipartite response regulators"/>
    <property type="match status" value="1"/>
</dbReference>
<name>A0A506UFE2_9HYPH</name>
<dbReference type="InterPro" id="IPR016032">
    <property type="entry name" value="Sig_transdc_resp-reg_C-effctor"/>
</dbReference>
<keyword evidence="3" id="KW-0804">Transcription</keyword>
<accession>A0A506UFE2</accession>
<evidence type="ECO:0000256" key="2">
    <source>
        <dbReference type="ARBA" id="ARBA00023125"/>
    </source>
</evidence>
<dbReference type="InterPro" id="IPR000792">
    <property type="entry name" value="Tscrpt_reg_LuxR_C"/>
</dbReference>
<keyword evidence="2" id="KW-0238">DNA-binding</keyword>
<keyword evidence="1" id="KW-0805">Transcription regulation</keyword>
<dbReference type="OrthoDB" id="8337506at2"/>
<dbReference type="Pfam" id="PF00196">
    <property type="entry name" value="GerE"/>
    <property type="match status" value="1"/>
</dbReference>
<dbReference type="PRINTS" id="PR00038">
    <property type="entry name" value="HTHLUXR"/>
</dbReference>
<feature type="domain" description="HTH luxR-type" evidence="4">
    <location>
        <begin position="729"/>
        <end position="796"/>
    </location>
</feature>
<dbReference type="GO" id="GO:0006355">
    <property type="term" value="P:regulation of DNA-templated transcription"/>
    <property type="evidence" value="ECO:0007669"/>
    <property type="project" value="InterPro"/>
</dbReference>
<dbReference type="EMBL" id="VHLH01000002">
    <property type="protein sequence ID" value="TPW31981.1"/>
    <property type="molecule type" value="Genomic_DNA"/>
</dbReference>
<dbReference type="CDD" id="cd06170">
    <property type="entry name" value="LuxR_C_like"/>
    <property type="match status" value="1"/>
</dbReference>
<protein>
    <submittedName>
        <fullName evidence="5">Helix-turn-helix transcriptional regulator</fullName>
    </submittedName>
</protein>
<dbReference type="InterPro" id="IPR027417">
    <property type="entry name" value="P-loop_NTPase"/>
</dbReference>
<dbReference type="PANTHER" id="PTHR44688">
    <property type="entry name" value="DNA-BINDING TRANSCRIPTIONAL ACTIVATOR DEVR_DOSR"/>
    <property type="match status" value="1"/>
</dbReference>
<dbReference type="SMART" id="SM00421">
    <property type="entry name" value="HTH_LUXR"/>
    <property type="match status" value="1"/>
</dbReference>
<dbReference type="AlphaFoldDB" id="A0A506UFE2"/>
<evidence type="ECO:0000313" key="5">
    <source>
        <dbReference type="EMBL" id="TPW31981.1"/>
    </source>
</evidence>
<reference evidence="5 6" key="1">
    <citation type="submission" date="2019-06" db="EMBL/GenBank/DDBJ databases">
        <authorList>
            <person name="Li M."/>
        </authorList>
    </citation>
    <scope>NUCLEOTIDE SEQUENCE [LARGE SCALE GENOMIC DNA]</scope>
    <source>
        <strain evidence="5 6">BGMRC6574</strain>
    </source>
</reference>
<dbReference type="PROSITE" id="PS50043">
    <property type="entry name" value="HTH_LUXR_2"/>
    <property type="match status" value="1"/>
</dbReference>
<organism evidence="5 6">
    <name type="scientific">Pararhizobium mangrovi</name>
    <dbReference type="NCBI Taxonomy" id="2590452"/>
    <lineage>
        <taxon>Bacteria</taxon>
        <taxon>Pseudomonadati</taxon>
        <taxon>Pseudomonadota</taxon>
        <taxon>Alphaproteobacteria</taxon>
        <taxon>Hyphomicrobiales</taxon>
        <taxon>Rhizobiaceae</taxon>
        <taxon>Rhizobium/Agrobacterium group</taxon>
        <taxon>Pararhizobium</taxon>
    </lineage>
</organism>
<gene>
    <name evidence="5" type="ORF">FJU11_01980</name>
</gene>
<dbReference type="GO" id="GO:0003677">
    <property type="term" value="F:DNA binding"/>
    <property type="evidence" value="ECO:0007669"/>
    <property type="project" value="UniProtKB-KW"/>
</dbReference>